<reference evidence="1 2" key="1">
    <citation type="submission" date="2017-03" db="EMBL/GenBank/DDBJ databases">
        <title>Genome of the blue death feigning beetle - Asbolus verrucosus.</title>
        <authorList>
            <person name="Rider S.D."/>
        </authorList>
    </citation>
    <scope>NUCLEOTIDE SEQUENCE [LARGE SCALE GENOMIC DNA]</scope>
    <source>
        <strain evidence="1">Butters</strain>
        <tissue evidence="1">Head and leg muscle</tissue>
    </source>
</reference>
<dbReference type="GO" id="GO:0003676">
    <property type="term" value="F:nucleic acid binding"/>
    <property type="evidence" value="ECO:0007669"/>
    <property type="project" value="InterPro"/>
</dbReference>
<dbReference type="Gene3D" id="3.30.420.10">
    <property type="entry name" value="Ribonuclease H-like superfamily/Ribonuclease H"/>
    <property type="match status" value="1"/>
</dbReference>
<evidence type="ECO:0000313" key="2">
    <source>
        <dbReference type="Proteomes" id="UP000292052"/>
    </source>
</evidence>
<name>A0A482VVX8_ASBVE</name>
<sequence>MKPFQDTDTSKNRIRSVCREITSEILTRLRHSFVTRIQACSQNDGRHFEHLIH</sequence>
<gene>
    <name evidence="1" type="ORF">BDFB_012324</name>
</gene>
<organism evidence="1 2">
    <name type="scientific">Asbolus verrucosus</name>
    <name type="common">Desert ironclad beetle</name>
    <dbReference type="NCBI Taxonomy" id="1661398"/>
    <lineage>
        <taxon>Eukaryota</taxon>
        <taxon>Metazoa</taxon>
        <taxon>Ecdysozoa</taxon>
        <taxon>Arthropoda</taxon>
        <taxon>Hexapoda</taxon>
        <taxon>Insecta</taxon>
        <taxon>Pterygota</taxon>
        <taxon>Neoptera</taxon>
        <taxon>Endopterygota</taxon>
        <taxon>Coleoptera</taxon>
        <taxon>Polyphaga</taxon>
        <taxon>Cucujiformia</taxon>
        <taxon>Tenebrionidae</taxon>
        <taxon>Pimeliinae</taxon>
        <taxon>Asbolus</taxon>
    </lineage>
</organism>
<proteinExistence type="predicted"/>
<dbReference type="AlphaFoldDB" id="A0A482VVX8"/>
<dbReference type="InterPro" id="IPR036397">
    <property type="entry name" value="RNaseH_sf"/>
</dbReference>
<evidence type="ECO:0000313" key="1">
    <source>
        <dbReference type="EMBL" id="RZC37091.1"/>
    </source>
</evidence>
<protein>
    <submittedName>
        <fullName evidence="1">Uncharacterized protein</fullName>
    </submittedName>
</protein>
<dbReference type="Proteomes" id="UP000292052">
    <property type="component" value="Unassembled WGS sequence"/>
</dbReference>
<comment type="caution">
    <text evidence="1">The sequence shown here is derived from an EMBL/GenBank/DDBJ whole genome shotgun (WGS) entry which is preliminary data.</text>
</comment>
<keyword evidence="2" id="KW-1185">Reference proteome</keyword>
<dbReference type="EMBL" id="QDEB01055685">
    <property type="protein sequence ID" value="RZC37091.1"/>
    <property type="molecule type" value="Genomic_DNA"/>
</dbReference>
<accession>A0A482VVX8</accession>